<keyword evidence="1" id="KW-1133">Transmembrane helix</keyword>
<dbReference type="EMBL" id="GGFL01012604">
    <property type="protein sequence ID" value="MBW76782.1"/>
    <property type="molecule type" value="Transcribed_RNA"/>
</dbReference>
<evidence type="ECO:0000256" key="2">
    <source>
        <dbReference type="SAM" id="SignalP"/>
    </source>
</evidence>
<organism evidence="3">
    <name type="scientific">Anopheles darlingi</name>
    <name type="common">Mosquito</name>
    <dbReference type="NCBI Taxonomy" id="43151"/>
    <lineage>
        <taxon>Eukaryota</taxon>
        <taxon>Metazoa</taxon>
        <taxon>Ecdysozoa</taxon>
        <taxon>Arthropoda</taxon>
        <taxon>Hexapoda</taxon>
        <taxon>Insecta</taxon>
        <taxon>Pterygota</taxon>
        <taxon>Neoptera</taxon>
        <taxon>Endopterygota</taxon>
        <taxon>Diptera</taxon>
        <taxon>Nematocera</taxon>
        <taxon>Culicoidea</taxon>
        <taxon>Culicidae</taxon>
        <taxon>Anophelinae</taxon>
        <taxon>Anopheles</taxon>
    </lineage>
</organism>
<feature type="chain" id="PRO_5014682480" description="Secreted protein" evidence="2">
    <location>
        <begin position="32"/>
        <end position="137"/>
    </location>
</feature>
<reference evidence="3" key="1">
    <citation type="submission" date="2018-01" db="EMBL/GenBank/DDBJ databases">
        <title>An insight into the sialome of Amazonian anophelines.</title>
        <authorList>
            <person name="Ribeiro J.M."/>
            <person name="Scarpassa V."/>
            <person name="Calvo E."/>
        </authorList>
    </citation>
    <scope>NUCLEOTIDE SEQUENCE</scope>
</reference>
<dbReference type="AlphaFoldDB" id="A0A2M4DGQ6"/>
<evidence type="ECO:0008006" key="4">
    <source>
        <dbReference type="Google" id="ProtNLM"/>
    </source>
</evidence>
<evidence type="ECO:0000313" key="3">
    <source>
        <dbReference type="EMBL" id="MBW76782.1"/>
    </source>
</evidence>
<evidence type="ECO:0000256" key="1">
    <source>
        <dbReference type="SAM" id="Phobius"/>
    </source>
</evidence>
<keyword evidence="1" id="KW-0472">Membrane</keyword>
<feature type="transmembrane region" description="Helical" evidence="1">
    <location>
        <begin position="86"/>
        <end position="112"/>
    </location>
</feature>
<keyword evidence="1" id="KW-0812">Transmembrane</keyword>
<accession>A0A2M4DGQ6</accession>
<feature type="signal peptide" evidence="2">
    <location>
        <begin position="1"/>
        <end position="31"/>
    </location>
</feature>
<keyword evidence="2" id="KW-0732">Signal</keyword>
<protein>
    <recommendedName>
        <fullName evidence="4">Secreted protein</fullName>
    </recommendedName>
</protein>
<sequence length="137" mass="14635">MLSSMGLETVDEQRLLLLLLLLLVPPRTVTVAPPAGLRLTGPASMLSHGGTLIRMLTNRFSDDRSGRAPPVLIVTVCWLPVNDDTILLPLLLLLLLLLPVLPVLQPLLVVAVGDECPSPPMLPDTIVVGPWSAQISA</sequence>
<proteinExistence type="predicted"/>
<name>A0A2M4DGQ6_ANODA</name>